<reference evidence="1 2" key="1">
    <citation type="submission" date="2020-04" db="EMBL/GenBank/DDBJ databases">
        <authorList>
            <person name="De Canck E."/>
        </authorList>
    </citation>
    <scope>NUCLEOTIDE SEQUENCE [LARGE SCALE GENOMIC DNA]</scope>
    <source>
        <strain evidence="1 2">LMG 27174</strain>
    </source>
</reference>
<proteinExistence type="predicted"/>
<dbReference type="Proteomes" id="UP000494205">
    <property type="component" value="Unassembled WGS sequence"/>
</dbReference>
<dbReference type="AlphaFoldDB" id="A0A6J5A0V5"/>
<gene>
    <name evidence="1" type="ORF">LMG27174_00888</name>
</gene>
<name>A0A6J5A0V5_9BURK</name>
<sequence>MGAPRRAQCRTPASGLAVILAHTAAATRRPRLGVFQHEAIVSLGGNVLYLI</sequence>
<organism evidence="1 2">
    <name type="scientific">Paraburkholderia rhynchosiae</name>
    <dbReference type="NCBI Taxonomy" id="487049"/>
    <lineage>
        <taxon>Bacteria</taxon>
        <taxon>Pseudomonadati</taxon>
        <taxon>Pseudomonadota</taxon>
        <taxon>Betaproteobacteria</taxon>
        <taxon>Burkholderiales</taxon>
        <taxon>Burkholderiaceae</taxon>
        <taxon>Paraburkholderia</taxon>
    </lineage>
</organism>
<accession>A0A6J5A0V5</accession>
<evidence type="ECO:0000313" key="1">
    <source>
        <dbReference type="EMBL" id="CAB3647318.1"/>
    </source>
</evidence>
<dbReference type="EMBL" id="CADIJZ010000003">
    <property type="protein sequence ID" value="CAB3647318.1"/>
    <property type="molecule type" value="Genomic_DNA"/>
</dbReference>
<evidence type="ECO:0000313" key="2">
    <source>
        <dbReference type="Proteomes" id="UP000494205"/>
    </source>
</evidence>
<protein>
    <submittedName>
        <fullName evidence="1">Uncharacterized protein</fullName>
    </submittedName>
</protein>